<protein>
    <submittedName>
        <fullName evidence="2">Uncharacterized protein</fullName>
    </submittedName>
</protein>
<evidence type="ECO:0000256" key="1">
    <source>
        <dbReference type="SAM" id="MobiDB-lite"/>
    </source>
</evidence>
<dbReference type="AlphaFoldDB" id="A0AAN6U453"/>
<evidence type="ECO:0000313" key="3">
    <source>
        <dbReference type="Proteomes" id="UP001302602"/>
    </source>
</evidence>
<comment type="caution">
    <text evidence="2">The sequence shown here is derived from an EMBL/GenBank/DDBJ whole genome shotgun (WGS) entry which is preliminary data.</text>
</comment>
<proteinExistence type="predicted"/>
<accession>A0AAN6U453</accession>
<reference evidence="2" key="2">
    <citation type="submission" date="2023-05" db="EMBL/GenBank/DDBJ databases">
        <authorList>
            <consortium name="Lawrence Berkeley National Laboratory"/>
            <person name="Steindorff A."/>
            <person name="Hensen N."/>
            <person name="Bonometti L."/>
            <person name="Westerberg I."/>
            <person name="Brannstrom I.O."/>
            <person name="Guillou S."/>
            <person name="Cros-Aarteil S."/>
            <person name="Calhoun S."/>
            <person name="Haridas S."/>
            <person name="Kuo A."/>
            <person name="Mondo S."/>
            <person name="Pangilinan J."/>
            <person name="Riley R."/>
            <person name="Labutti K."/>
            <person name="Andreopoulos B."/>
            <person name="Lipzen A."/>
            <person name="Chen C."/>
            <person name="Yanf M."/>
            <person name="Daum C."/>
            <person name="Ng V."/>
            <person name="Clum A."/>
            <person name="Ohm R."/>
            <person name="Martin F."/>
            <person name="Silar P."/>
            <person name="Natvig D."/>
            <person name="Lalanne C."/>
            <person name="Gautier V."/>
            <person name="Ament-Velasquez S.L."/>
            <person name="Kruys A."/>
            <person name="Hutchinson M.I."/>
            <person name="Powell A.J."/>
            <person name="Barry K."/>
            <person name="Miller A.N."/>
            <person name="Grigoriev I.V."/>
            <person name="Debuchy R."/>
            <person name="Gladieux P."/>
            <person name="Thoren M.H."/>
            <person name="Johannesson H."/>
        </authorList>
    </citation>
    <scope>NUCLEOTIDE SEQUENCE</scope>
    <source>
        <strain evidence="2">CBS 731.68</strain>
    </source>
</reference>
<dbReference type="Proteomes" id="UP001302602">
    <property type="component" value="Unassembled WGS sequence"/>
</dbReference>
<dbReference type="EMBL" id="MU853225">
    <property type="protein sequence ID" value="KAK4125834.1"/>
    <property type="molecule type" value="Genomic_DNA"/>
</dbReference>
<evidence type="ECO:0000313" key="2">
    <source>
        <dbReference type="EMBL" id="KAK4125834.1"/>
    </source>
</evidence>
<reference evidence="2" key="1">
    <citation type="journal article" date="2023" name="Mol. Phylogenet. Evol.">
        <title>Genome-scale phylogeny and comparative genomics of the fungal order Sordariales.</title>
        <authorList>
            <person name="Hensen N."/>
            <person name="Bonometti L."/>
            <person name="Westerberg I."/>
            <person name="Brannstrom I.O."/>
            <person name="Guillou S."/>
            <person name="Cros-Aarteil S."/>
            <person name="Calhoun S."/>
            <person name="Haridas S."/>
            <person name="Kuo A."/>
            <person name="Mondo S."/>
            <person name="Pangilinan J."/>
            <person name="Riley R."/>
            <person name="LaButti K."/>
            <person name="Andreopoulos B."/>
            <person name="Lipzen A."/>
            <person name="Chen C."/>
            <person name="Yan M."/>
            <person name="Daum C."/>
            <person name="Ng V."/>
            <person name="Clum A."/>
            <person name="Steindorff A."/>
            <person name="Ohm R.A."/>
            <person name="Martin F."/>
            <person name="Silar P."/>
            <person name="Natvig D.O."/>
            <person name="Lalanne C."/>
            <person name="Gautier V."/>
            <person name="Ament-Velasquez S.L."/>
            <person name="Kruys A."/>
            <person name="Hutchinson M.I."/>
            <person name="Powell A.J."/>
            <person name="Barry K."/>
            <person name="Miller A.N."/>
            <person name="Grigoriev I.V."/>
            <person name="Debuchy R."/>
            <person name="Gladieux P."/>
            <person name="Hiltunen Thoren M."/>
            <person name="Johannesson H."/>
        </authorList>
    </citation>
    <scope>NUCLEOTIDE SEQUENCE</scope>
    <source>
        <strain evidence="2">CBS 731.68</strain>
    </source>
</reference>
<gene>
    <name evidence="2" type="ORF">N657DRAFT_280441</name>
</gene>
<dbReference type="RefSeq" id="XP_062649605.1">
    <property type="nucleotide sequence ID" value="XM_062786596.1"/>
</dbReference>
<name>A0AAN6U453_9PEZI</name>
<organism evidence="2 3">
    <name type="scientific">Parathielavia appendiculata</name>
    <dbReference type="NCBI Taxonomy" id="2587402"/>
    <lineage>
        <taxon>Eukaryota</taxon>
        <taxon>Fungi</taxon>
        <taxon>Dikarya</taxon>
        <taxon>Ascomycota</taxon>
        <taxon>Pezizomycotina</taxon>
        <taxon>Sordariomycetes</taxon>
        <taxon>Sordariomycetidae</taxon>
        <taxon>Sordariales</taxon>
        <taxon>Chaetomiaceae</taxon>
        <taxon>Parathielavia</taxon>
    </lineage>
</organism>
<sequence>MELSLLPQPSPTGSPGYPNQVHSIINQLRRHRLGDAFGGLLDLGDQMDGVVDKLHVLINLSQLDRLFAAISRHSAYGIYDAVDHVIHRLLYVAVRTCQALEAAQTSPATNGVGWLSTVQSEVHELLEVCRNFFSYITSHPAGRQSRDRTLGLAQRLLQRTCPRINGLSKWRHVKEGHAKDSDGSATCDLRPSVSVRPLRRRSGRSHVRNRSAPSRHLKRPLPLSMPTPPSQTGDVRCAETIPTLPAHRLGRINVLLPTPDTSYPLFDTLVPGGVLPKASKGLGEDDAIQLLAARPFRTPELVPRMWMGKSSTASRAIDHMAETRIFGFRLRPEHPFLSRCCSFRTPSVRYWTT</sequence>
<dbReference type="GeneID" id="87823364"/>
<feature type="region of interest" description="Disordered" evidence="1">
    <location>
        <begin position="175"/>
        <end position="234"/>
    </location>
</feature>
<feature type="compositionally biased region" description="Basic residues" evidence="1">
    <location>
        <begin position="197"/>
        <end position="219"/>
    </location>
</feature>
<keyword evidence="3" id="KW-1185">Reference proteome</keyword>